<protein>
    <submittedName>
        <fullName evidence="2">Transcription factor tga2</fullName>
    </submittedName>
</protein>
<gene>
    <name evidence="2" type="ORF">FRX31_028823</name>
</gene>
<dbReference type="Pfam" id="PF14144">
    <property type="entry name" value="DOG1"/>
    <property type="match status" value="1"/>
</dbReference>
<dbReference type="EMBL" id="JABWDY010035969">
    <property type="protein sequence ID" value="KAF5181591.1"/>
    <property type="molecule type" value="Genomic_DNA"/>
</dbReference>
<evidence type="ECO:0000259" key="1">
    <source>
        <dbReference type="PROSITE" id="PS51806"/>
    </source>
</evidence>
<reference evidence="2 3" key="1">
    <citation type="submission" date="2020-06" db="EMBL/GenBank/DDBJ databases">
        <title>Transcriptomic and genomic resources for Thalictrum thalictroides and T. hernandezii: Facilitating candidate gene discovery in an emerging model plant lineage.</title>
        <authorList>
            <person name="Arias T."/>
            <person name="Riano-Pachon D.M."/>
            <person name="Di Stilio V.S."/>
        </authorList>
    </citation>
    <scope>NUCLEOTIDE SEQUENCE [LARGE SCALE GENOMIC DNA]</scope>
    <source>
        <strain evidence="3">cv. WT478/WT964</strain>
        <tissue evidence="2">Leaves</tissue>
    </source>
</reference>
<keyword evidence="3" id="KW-1185">Reference proteome</keyword>
<name>A0A7J6VAG2_THATH</name>
<sequence>MTHTLNNRNAIAFTNFFEDWLVRQEHFLDELLCAESHCERELRELISRVLSHYRQYYEEKSMVTQNDVFLVLSPTWFSSFERSFLWLAGFKPALVFKLVANSVKDLSEEQAQMVERLKGEVHGEEIELEKEMAMVQESVAAPPLLEMARRAGRLIDGERREVDNVIESLKNSMQILVERADFLRVNTTSKVIEILSPLQGVKLLAATAQLQLRVRKFGSQQRQQNNR</sequence>
<organism evidence="2 3">
    <name type="scientific">Thalictrum thalictroides</name>
    <name type="common">Rue-anemone</name>
    <name type="synonym">Anemone thalictroides</name>
    <dbReference type="NCBI Taxonomy" id="46969"/>
    <lineage>
        <taxon>Eukaryota</taxon>
        <taxon>Viridiplantae</taxon>
        <taxon>Streptophyta</taxon>
        <taxon>Embryophyta</taxon>
        <taxon>Tracheophyta</taxon>
        <taxon>Spermatophyta</taxon>
        <taxon>Magnoliopsida</taxon>
        <taxon>Ranunculales</taxon>
        <taxon>Ranunculaceae</taxon>
        <taxon>Thalictroideae</taxon>
        <taxon>Thalictrum</taxon>
    </lineage>
</organism>
<dbReference type="AlphaFoldDB" id="A0A7J6VAG2"/>
<dbReference type="InterPro" id="IPR025422">
    <property type="entry name" value="TGA_domain"/>
</dbReference>
<dbReference type="PROSITE" id="PS51806">
    <property type="entry name" value="DOG1"/>
    <property type="match status" value="1"/>
</dbReference>
<dbReference type="PANTHER" id="PTHR46354:SF13">
    <property type="entry name" value="PROTEIN DOG1-LIKE 4"/>
    <property type="match status" value="1"/>
</dbReference>
<dbReference type="GO" id="GO:0006351">
    <property type="term" value="P:DNA-templated transcription"/>
    <property type="evidence" value="ECO:0007669"/>
    <property type="project" value="InterPro"/>
</dbReference>
<dbReference type="GO" id="GO:0043565">
    <property type="term" value="F:sequence-specific DNA binding"/>
    <property type="evidence" value="ECO:0007669"/>
    <property type="project" value="InterPro"/>
</dbReference>
<dbReference type="Proteomes" id="UP000554482">
    <property type="component" value="Unassembled WGS sequence"/>
</dbReference>
<dbReference type="PANTHER" id="PTHR46354">
    <property type="entry name" value="DOG1 DOMAIN-CONTAINING PROTEIN"/>
    <property type="match status" value="1"/>
</dbReference>
<evidence type="ECO:0000313" key="3">
    <source>
        <dbReference type="Proteomes" id="UP000554482"/>
    </source>
</evidence>
<feature type="domain" description="DOG1" evidence="1">
    <location>
        <begin position="10"/>
        <end position="224"/>
    </location>
</feature>
<comment type="caution">
    <text evidence="2">The sequence shown here is derived from an EMBL/GenBank/DDBJ whole genome shotgun (WGS) entry which is preliminary data.</text>
</comment>
<accession>A0A7J6VAG2</accession>
<proteinExistence type="predicted"/>
<evidence type="ECO:0000313" key="2">
    <source>
        <dbReference type="EMBL" id="KAF5181591.1"/>
    </source>
</evidence>
<dbReference type="OrthoDB" id="781635at2759"/>
<dbReference type="InterPro" id="IPR051886">
    <property type="entry name" value="Seed_Dev/Stress_Resp_Reg"/>
</dbReference>